<dbReference type="EMBL" id="CP019606">
    <property type="protein sequence ID" value="AQP47190.1"/>
    <property type="molecule type" value="Genomic_DNA"/>
</dbReference>
<organism evidence="3 4">
    <name type="scientific">Tessaracoccus aquimaris</name>
    <dbReference type="NCBI Taxonomy" id="1332264"/>
    <lineage>
        <taxon>Bacteria</taxon>
        <taxon>Bacillati</taxon>
        <taxon>Actinomycetota</taxon>
        <taxon>Actinomycetes</taxon>
        <taxon>Propionibacteriales</taxon>
        <taxon>Propionibacteriaceae</taxon>
        <taxon>Tessaracoccus</taxon>
    </lineage>
</organism>
<dbReference type="RefSeq" id="WP_077685516.1">
    <property type="nucleotide sequence ID" value="NZ_CP019606.1"/>
</dbReference>
<protein>
    <recommendedName>
        <fullName evidence="2">DUF8017 domain-containing protein</fullName>
    </recommendedName>
</protein>
<dbReference type="InterPro" id="IPR058330">
    <property type="entry name" value="DUF8017"/>
</dbReference>
<evidence type="ECO:0000313" key="3">
    <source>
        <dbReference type="EMBL" id="AQP47190.1"/>
    </source>
</evidence>
<evidence type="ECO:0000256" key="1">
    <source>
        <dbReference type="SAM" id="MobiDB-lite"/>
    </source>
</evidence>
<keyword evidence="4" id="KW-1185">Reference proteome</keyword>
<sequence length="272" mass="29888">MVVLALLIPALGIGWYLASRPGLVDTDPWPTPPGTPVPTITPSDYSGINPGWDPSNGSGPFSEPRESRPPVQPPTATPRQEWPDLEGPVTPVTEWTNVDGGTERGSYRIPSSGWTYKDGLMIGFETMQRVIGGNIVSFDREFECQGDYWSAVMLRKAAADQPDLKRFTRLLVMDWAQMRNTEYEGDYYEIPAATVEPFTFADGGEGFIGSVSFVPMYQSKYSCNTPAIRISAVTRTHDGLAYQMLAITHIGDAQSLPLATEREILATFTVGE</sequence>
<feature type="domain" description="DUF8017" evidence="2">
    <location>
        <begin position="92"/>
        <end position="268"/>
    </location>
</feature>
<name>A0A1Q2CMA6_9ACTN</name>
<reference evidence="4" key="1">
    <citation type="submission" date="2017-02" db="EMBL/GenBank/DDBJ databases">
        <title>Tessaracoccus aquaemaris sp. nov., isolated from the intestine of a Korean rockfish, Sebastes schlegelii, in a marine aquaculture pond.</title>
        <authorList>
            <person name="Tak E.J."/>
            <person name="Bae J.-W."/>
        </authorList>
    </citation>
    <scope>NUCLEOTIDE SEQUENCE [LARGE SCALE GENOMIC DNA]</scope>
    <source>
        <strain evidence="4">NSG39</strain>
    </source>
</reference>
<dbReference type="AlphaFoldDB" id="A0A1Q2CMA6"/>
<dbReference type="Pfam" id="PF26056">
    <property type="entry name" value="DUF8017"/>
    <property type="match status" value="1"/>
</dbReference>
<accession>A0A1Q2CMA6</accession>
<proteinExistence type="predicted"/>
<evidence type="ECO:0000313" key="4">
    <source>
        <dbReference type="Proteomes" id="UP000188145"/>
    </source>
</evidence>
<dbReference type="Proteomes" id="UP000188145">
    <property type="component" value="Chromosome"/>
</dbReference>
<feature type="region of interest" description="Disordered" evidence="1">
    <location>
        <begin position="27"/>
        <end position="106"/>
    </location>
</feature>
<gene>
    <name evidence="3" type="ORF">BW730_06355</name>
</gene>
<dbReference type="KEGG" id="tes:BW730_06355"/>
<evidence type="ECO:0000259" key="2">
    <source>
        <dbReference type="Pfam" id="PF26056"/>
    </source>
</evidence>